<dbReference type="Gene3D" id="2.170.150.80">
    <property type="entry name" value="NAC domain"/>
    <property type="match status" value="1"/>
</dbReference>
<organism evidence="9 10">
    <name type="scientific">Marchantia polymorpha subsp. ruderalis</name>
    <dbReference type="NCBI Taxonomy" id="1480154"/>
    <lineage>
        <taxon>Eukaryota</taxon>
        <taxon>Viridiplantae</taxon>
        <taxon>Streptophyta</taxon>
        <taxon>Embryophyta</taxon>
        <taxon>Marchantiophyta</taxon>
        <taxon>Marchantiopsida</taxon>
        <taxon>Marchantiidae</taxon>
        <taxon>Marchantiales</taxon>
        <taxon>Marchantiaceae</taxon>
        <taxon>Marchantia</taxon>
    </lineage>
</organism>
<evidence type="ECO:0000313" key="9">
    <source>
        <dbReference type="EMBL" id="OAE29451.1"/>
    </source>
</evidence>
<dbReference type="InterPro" id="IPR036093">
    <property type="entry name" value="NAC_dom_sf"/>
</dbReference>
<evidence type="ECO:0000256" key="1">
    <source>
        <dbReference type="ARBA" id="ARBA00004123"/>
    </source>
</evidence>
<dbReference type="Pfam" id="PF02365">
    <property type="entry name" value="NAM"/>
    <property type="match status" value="1"/>
</dbReference>
<dbReference type="FunFam" id="2.170.150.80:FF:000002">
    <property type="entry name" value="Nac domain-containing protein 86"/>
    <property type="match status" value="1"/>
</dbReference>
<proteinExistence type="predicted"/>
<reference evidence="9" key="1">
    <citation type="submission" date="2016-03" db="EMBL/GenBank/DDBJ databases">
        <title>Mechanisms controlling the formation of the plant cell surface in tip-growing cells are functionally conserved among land plants.</title>
        <authorList>
            <person name="Honkanen S."/>
            <person name="Jones V.A."/>
            <person name="Morieri G."/>
            <person name="Champion C."/>
            <person name="Hetherington A.J."/>
            <person name="Kelly S."/>
            <person name="Saint-Marcoux D."/>
            <person name="Proust H."/>
            <person name="Prescott H."/>
            <person name="Dolan L."/>
        </authorList>
    </citation>
    <scope>NUCLEOTIDE SEQUENCE [LARGE SCALE GENOMIC DNA]</scope>
    <source>
        <tissue evidence="9">Whole gametophyte</tissue>
    </source>
</reference>
<evidence type="ECO:0000256" key="7">
    <source>
        <dbReference type="SAM" id="Phobius"/>
    </source>
</evidence>
<keyword evidence="3" id="KW-0238">DNA-binding</keyword>
<feature type="domain" description="NAC" evidence="8">
    <location>
        <begin position="15"/>
        <end position="164"/>
    </location>
</feature>
<dbReference type="PANTHER" id="PTHR31744">
    <property type="entry name" value="PROTEIN CUP-SHAPED COTYLEDON 2-RELATED"/>
    <property type="match status" value="1"/>
</dbReference>
<keyword evidence="7" id="KW-0472">Membrane</keyword>
<comment type="caution">
    <text evidence="9">The sequence shown here is derived from an EMBL/GenBank/DDBJ whole genome shotgun (WGS) entry which is preliminary data.</text>
</comment>
<dbReference type="AlphaFoldDB" id="A0A176WA41"/>
<keyword evidence="4" id="KW-0804">Transcription</keyword>
<comment type="subcellular location">
    <subcellularLocation>
        <location evidence="1">Nucleus</location>
    </subcellularLocation>
</comment>
<dbReference type="PANTHER" id="PTHR31744:SF210">
    <property type="entry name" value="NAC DOMAIN-CONTAINING PROTEIN 86-LIKE"/>
    <property type="match status" value="1"/>
</dbReference>
<dbReference type="InterPro" id="IPR003441">
    <property type="entry name" value="NAC-dom"/>
</dbReference>
<feature type="transmembrane region" description="Helical" evidence="7">
    <location>
        <begin position="623"/>
        <end position="647"/>
    </location>
</feature>
<evidence type="ECO:0000256" key="6">
    <source>
        <dbReference type="SAM" id="MobiDB-lite"/>
    </source>
</evidence>
<keyword evidence="5" id="KW-0539">Nucleus</keyword>
<dbReference type="SUPFAM" id="SSF101941">
    <property type="entry name" value="NAC domain"/>
    <property type="match status" value="1"/>
</dbReference>
<dbReference type="GO" id="GO:0005634">
    <property type="term" value="C:nucleus"/>
    <property type="evidence" value="ECO:0007669"/>
    <property type="project" value="UniProtKB-SubCell"/>
</dbReference>
<dbReference type="Proteomes" id="UP000077202">
    <property type="component" value="Unassembled WGS sequence"/>
</dbReference>
<accession>A0A176WA41</accession>
<keyword evidence="7" id="KW-0812">Transmembrane</keyword>
<evidence type="ECO:0000313" key="10">
    <source>
        <dbReference type="Proteomes" id="UP000077202"/>
    </source>
</evidence>
<keyword evidence="7" id="KW-1133">Transmembrane helix</keyword>
<feature type="region of interest" description="Disordered" evidence="6">
    <location>
        <begin position="166"/>
        <end position="203"/>
    </location>
</feature>
<name>A0A176WA41_MARPO</name>
<feature type="region of interest" description="Disordered" evidence="6">
    <location>
        <begin position="440"/>
        <end position="474"/>
    </location>
</feature>
<dbReference type="PROSITE" id="PS51005">
    <property type="entry name" value="NAC"/>
    <property type="match status" value="1"/>
</dbReference>
<keyword evidence="2" id="KW-0805">Transcription regulation</keyword>
<evidence type="ECO:0000256" key="5">
    <source>
        <dbReference type="ARBA" id="ARBA00023242"/>
    </source>
</evidence>
<dbReference type="GO" id="GO:0006355">
    <property type="term" value="P:regulation of DNA-templated transcription"/>
    <property type="evidence" value="ECO:0007669"/>
    <property type="project" value="InterPro"/>
</dbReference>
<dbReference type="GO" id="GO:0003677">
    <property type="term" value="F:DNA binding"/>
    <property type="evidence" value="ECO:0007669"/>
    <property type="project" value="UniProtKB-KW"/>
</dbReference>
<keyword evidence="10" id="KW-1185">Reference proteome</keyword>
<evidence type="ECO:0000256" key="2">
    <source>
        <dbReference type="ARBA" id="ARBA00023015"/>
    </source>
</evidence>
<sequence>MADRSIPALNESGMLAPGFRFHPTDEELVGYYLKRKIQRKPIPENVVAVVDLYKWEPWDLAGMSLIVTPDSEWYFFSPRDKKYPNGLRTNRATEAGYWKATGKDRNVKRQGKNVIGAKKTLVFYRGRAPHGERTDYVMHEYRWEEEEAVDFSQDAFVLCRVFKKSGPGPRSPEDRGPPTYVDDDDVVPEQRSRPPVLPTTSNSPALNEAEVMEEAEIVQAETPPPVISVHDYQSDLAPVVVDAPSSVHVPTTQSSFHQDEEDRFWDCILDNYPEGDYGSSGFPISSTVATGFAPVGESNLYWELMQQELADESQDLPPLEEEQELHGSDMRQCRPRRVRNGDDTNVVRSIESNIPHEVPPPQIDASDQSLAWTFPPPGGSSEQNTSGVHIPSSSILSSSSYAGEGLSGNVENNEPMFEEAYDTFADTFLVDFSEHDNSFSLPTLNDPVEDNGPQNSWSQHDPRSDLPSVSTNAGYQQPSISLSYDSMSPEAVTDDGTMSSKPLVASILKYLGSIPALPASAAEFPPDHKISHLGELSPSYNSIHVSAAVTVTCTRSADGKQQVQTAVTDCYGDSEGVYEQEVFNSWQSITDGKGAVQQGSEKQTHTVVGTRTQRRVVRGSNSGFVFVFVLGVASTLMWFLAAQGLLAEGIRKFGHTMGTGESDR</sequence>
<feature type="region of interest" description="Disordered" evidence="6">
    <location>
        <begin position="320"/>
        <end position="394"/>
    </location>
</feature>
<dbReference type="EMBL" id="LVLJ01001460">
    <property type="protein sequence ID" value="OAE29451.1"/>
    <property type="molecule type" value="Genomic_DNA"/>
</dbReference>
<evidence type="ECO:0000256" key="3">
    <source>
        <dbReference type="ARBA" id="ARBA00023125"/>
    </source>
</evidence>
<evidence type="ECO:0000259" key="8">
    <source>
        <dbReference type="PROSITE" id="PS51005"/>
    </source>
</evidence>
<evidence type="ECO:0000256" key="4">
    <source>
        <dbReference type="ARBA" id="ARBA00023163"/>
    </source>
</evidence>
<protein>
    <recommendedName>
        <fullName evidence="8">NAC domain-containing protein</fullName>
    </recommendedName>
</protein>
<gene>
    <name evidence="9" type="ORF">AXG93_4548s1290</name>
</gene>